<dbReference type="EMBL" id="JAAAXJ010000001">
    <property type="protein sequence ID" value="NBJ23245.1"/>
    <property type="molecule type" value="Genomic_DNA"/>
</dbReference>
<keyword evidence="2" id="KW-0547">Nucleotide-binding</keyword>
<dbReference type="InterPro" id="IPR003594">
    <property type="entry name" value="HATPase_dom"/>
</dbReference>
<dbReference type="SUPFAM" id="SSF55874">
    <property type="entry name" value="ATPase domain of HSP90 chaperone/DNA topoisomerase II/histidine kinase"/>
    <property type="match status" value="1"/>
</dbReference>
<comment type="caution">
    <text evidence="2">The sequence shown here is derived from an EMBL/GenBank/DDBJ whole genome shotgun (WGS) entry which is preliminary data.</text>
</comment>
<evidence type="ECO:0000259" key="1">
    <source>
        <dbReference type="Pfam" id="PF02518"/>
    </source>
</evidence>
<gene>
    <name evidence="2" type="ORF">GR303_02570</name>
</gene>
<dbReference type="GO" id="GO:0005524">
    <property type="term" value="F:ATP binding"/>
    <property type="evidence" value="ECO:0007669"/>
    <property type="project" value="UniProtKB-KW"/>
</dbReference>
<dbReference type="Proteomes" id="UP000818323">
    <property type="component" value="Unassembled WGS sequence"/>
</dbReference>
<protein>
    <submittedName>
        <fullName evidence="2">ATP-binding protein</fullName>
    </submittedName>
</protein>
<feature type="domain" description="Histidine kinase/HSP90-like ATPase" evidence="1">
    <location>
        <begin position="28"/>
        <end position="102"/>
    </location>
</feature>
<dbReference type="Gene3D" id="3.30.565.10">
    <property type="entry name" value="Histidine kinase-like ATPase, C-terminal domain"/>
    <property type="match status" value="1"/>
</dbReference>
<keyword evidence="2" id="KW-0067">ATP-binding</keyword>
<dbReference type="RefSeq" id="WP_161721833.1">
    <property type="nucleotide sequence ID" value="NZ_JAAAXI010000002.1"/>
</dbReference>
<evidence type="ECO:0000313" key="3">
    <source>
        <dbReference type="Proteomes" id="UP000818323"/>
    </source>
</evidence>
<proteinExistence type="predicted"/>
<organism evidence="2 3">
    <name type="scientific">Microvirga arsenatis</name>
    <dbReference type="NCBI Taxonomy" id="2692265"/>
    <lineage>
        <taxon>Bacteria</taxon>
        <taxon>Pseudomonadati</taxon>
        <taxon>Pseudomonadota</taxon>
        <taxon>Alphaproteobacteria</taxon>
        <taxon>Hyphomicrobiales</taxon>
        <taxon>Methylobacteriaceae</taxon>
        <taxon>Microvirga</taxon>
    </lineage>
</organism>
<dbReference type="Pfam" id="PF02518">
    <property type="entry name" value="HATPase_c"/>
    <property type="match status" value="1"/>
</dbReference>
<dbReference type="InterPro" id="IPR036890">
    <property type="entry name" value="HATPase_C_sf"/>
</dbReference>
<reference evidence="2 3" key="1">
    <citation type="submission" date="2020-01" db="EMBL/GenBank/DDBJ databases">
        <title>Microvirga sp. nov., an arsenate reduction bacterium isolated from Tibet hotspring sediments.</title>
        <authorList>
            <person name="Yuan C.-G."/>
        </authorList>
    </citation>
    <scope>NUCLEOTIDE SEQUENCE [LARGE SCALE GENOMIC DNA]</scope>
    <source>
        <strain evidence="2 3">SYSU G3D203</strain>
    </source>
</reference>
<evidence type="ECO:0000313" key="2">
    <source>
        <dbReference type="EMBL" id="NBJ23245.1"/>
    </source>
</evidence>
<sequence length="663" mass="75737">MADMLGDIVNRVKRLPKPSNNTEALQPLFEAISNAIHAVDDRFKEHAPEHGHISVSISNLGDVSNLEIVVRDNGVGLERDRFNAFRTTDTPFKIERGGKGIGRLLWLDAFDQVSVDSTFMTNGSPERRVFDFQLTSTNQIAEHPEFTASTNSQTGTVVRFKGLRGTAYQKYFPAYPKTLIRHFGSHFLADFILGRCPRIDLSVNGETTQFPEGVTAFLVEKRPSELISTEEYGELKLSNFVFRKEASSEFDGLHQLHFIAGRRTVITRKIDGLLGVGRFGDENDYVYHGCVEGTFLDERVNQERTYFNFSDQIAEDIAKLCAERIRKTSLEKEVTSFDAGRLSGIQRFLEVYPSFQFDTPEELLSKTPKNATKPEEFARALIPHRIRRDNERRNQVQEIVAKLNSEDEVPEDFAVAVRKAADDVRAEEQRQLTEYVLRRKMALDVLEVLIRRVRETASGERIPHLEQTLHKFICPMRVRGDDARRIEATDHDLWIIDERLAFARYFASDVPFTQIIEESRNSERPDLLIFDRLHGLGIKGEDPLERIMLVELKHPGRTDYDEKYLPGNQIIRYLHELSGGTIMAYNGEDLRISKDCVFHCFVVADIVGKLKVHTSGWETTANGRGKWMALKGDYRGSIEIIEWKDLIKDARLRSHAFTHAAGM</sequence>
<accession>A0ABW9YUR8</accession>
<name>A0ABW9YUR8_9HYPH</name>
<keyword evidence="3" id="KW-1185">Reference proteome</keyword>